<dbReference type="InterPro" id="IPR050317">
    <property type="entry name" value="Plant_Fungal_Acyltransferase"/>
</dbReference>
<dbReference type="EMBL" id="SZYD01000004">
    <property type="protein sequence ID" value="KAD6454540.1"/>
    <property type="molecule type" value="Genomic_DNA"/>
</dbReference>
<dbReference type="OrthoDB" id="1862401at2759"/>
<accession>A0A5N6PIH0</accession>
<evidence type="ECO:0000256" key="1">
    <source>
        <dbReference type="ARBA" id="ARBA00009861"/>
    </source>
</evidence>
<dbReference type="Gene3D" id="3.30.559.10">
    <property type="entry name" value="Chloramphenicol acetyltransferase-like domain"/>
    <property type="match status" value="2"/>
</dbReference>
<dbReference type="Pfam" id="PF02458">
    <property type="entry name" value="Transferase"/>
    <property type="match status" value="2"/>
</dbReference>
<dbReference type="InterPro" id="IPR023213">
    <property type="entry name" value="CAT-like_dom_sf"/>
</dbReference>
<name>A0A5N6PIH0_9ASTR</name>
<evidence type="ECO:0000313" key="2">
    <source>
        <dbReference type="EMBL" id="KAD6454540.1"/>
    </source>
</evidence>
<comment type="caution">
    <text evidence="2">The sequence shown here is derived from an EMBL/GenBank/DDBJ whole genome shotgun (WGS) entry which is preliminary data.</text>
</comment>
<keyword evidence="3" id="KW-1185">Reference proteome</keyword>
<sequence>MSDLPFSYGDNMSIDYQVIVKGRTVIVAAETPANEHWLALTNLDLLLPPLEVGVFFCYKKKNTIDMSPETVTNKIKKSLTGVLSTFYPLMGEIVQNSHGEPEVCCNNNGVEFVHAHADIELKDLNFYHPDSSVKGKLVPKINHVAWANYSQSANIFKTPSFRPSMLNPRLPPRYETSFDNLYMPITSLPPSSFDEPLVSRMYHVRADSIERIQSEASTKETKRSKFISFTAYLWKLLADGSNGNANTMSRMGVVVDGRQFLTQIDDKDSSLFENHYGNVISVPYGVASIGDLNTMPLHEVADKVHGFVAETTNESILGG</sequence>
<dbReference type="GO" id="GO:0016747">
    <property type="term" value="F:acyltransferase activity, transferring groups other than amino-acyl groups"/>
    <property type="evidence" value="ECO:0007669"/>
    <property type="project" value="TreeGrafter"/>
</dbReference>
<dbReference type="AlphaFoldDB" id="A0A5N6PIH0"/>
<dbReference type="PANTHER" id="PTHR31642:SF228">
    <property type="entry name" value="ALCOHOL O-ACETYLTRANSFERASE"/>
    <property type="match status" value="1"/>
</dbReference>
<protein>
    <submittedName>
        <fullName evidence="2">Uncharacterized protein</fullName>
    </submittedName>
</protein>
<organism evidence="2 3">
    <name type="scientific">Mikania micrantha</name>
    <name type="common">bitter vine</name>
    <dbReference type="NCBI Taxonomy" id="192012"/>
    <lineage>
        <taxon>Eukaryota</taxon>
        <taxon>Viridiplantae</taxon>
        <taxon>Streptophyta</taxon>
        <taxon>Embryophyta</taxon>
        <taxon>Tracheophyta</taxon>
        <taxon>Spermatophyta</taxon>
        <taxon>Magnoliopsida</taxon>
        <taxon>eudicotyledons</taxon>
        <taxon>Gunneridae</taxon>
        <taxon>Pentapetalae</taxon>
        <taxon>asterids</taxon>
        <taxon>campanulids</taxon>
        <taxon>Asterales</taxon>
        <taxon>Asteraceae</taxon>
        <taxon>Asteroideae</taxon>
        <taxon>Heliantheae alliance</taxon>
        <taxon>Eupatorieae</taxon>
        <taxon>Mikania</taxon>
    </lineage>
</organism>
<evidence type="ECO:0000313" key="3">
    <source>
        <dbReference type="Proteomes" id="UP000326396"/>
    </source>
</evidence>
<gene>
    <name evidence="2" type="ORF">E3N88_09246</name>
</gene>
<comment type="similarity">
    <text evidence="1">Belongs to the plant acyltransferase family.</text>
</comment>
<reference evidence="2 3" key="1">
    <citation type="submission" date="2019-05" db="EMBL/GenBank/DDBJ databases">
        <title>Mikania micrantha, genome provides insights into the molecular mechanism of rapid growth.</title>
        <authorList>
            <person name="Liu B."/>
        </authorList>
    </citation>
    <scope>NUCLEOTIDE SEQUENCE [LARGE SCALE GENOMIC DNA]</scope>
    <source>
        <strain evidence="2">NLD-2019</strain>
        <tissue evidence="2">Leaf</tissue>
    </source>
</reference>
<dbReference type="PANTHER" id="PTHR31642">
    <property type="entry name" value="TRICHOTHECENE 3-O-ACETYLTRANSFERASE"/>
    <property type="match status" value="1"/>
</dbReference>
<proteinExistence type="inferred from homology"/>
<dbReference type="Proteomes" id="UP000326396">
    <property type="component" value="Linkage Group LG12"/>
</dbReference>